<dbReference type="InterPro" id="IPR036264">
    <property type="entry name" value="Bact_exopeptidase_dim_dom"/>
</dbReference>
<dbReference type="EMBL" id="CP001365">
    <property type="protein sequence ID" value="ACM57095.1"/>
    <property type="molecule type" value="Genomic_DNA"/>
</dbReference>
<dbReference type="Gene3D" id="3.40.630.10">
    <property type="entry name" value="Zn peptidases"/>
    <property type="match status" value="1"/>
</dbReference>
<dbReference type="eggNOG" id="arCOG01109">
    <property type="taxonomic scope" value="Archaea"/>
</dbReference>
<dbReference type="EC" id="3.5.1.87" evidence="4"/>
<feature type="region of interest" description="Disordered" evidence="2">
    <location>
        <begin position="70"/>
        <end position="92"/>
    </location>
</feature>
<dbReference type="SUPFAM" id="SSF55031">
    <property type="entry name" value="Bacterial exopeptidase dimerisation domain"/>
    <property type="match status" value="1"/>
</dbReference>
<keyword evidence="5" id="KW-1185">Reference proteome</keyword>
<gene>
    <name evidence="4" type="ordered locus">Hlac_1507</name>
</gene>
<dbReference type="Pfam" id="PF01546">
    <property type="entry name" value="Peptidase_M20"/>
    <property type="match status" value="1"/>
</dbReference>
<dbReference type="SUPFAM" id="SSF53187">
    <property type="entry name" value="Zn-dependent exopeptidases"/>
    <property type="match status" value="1"/>
</dbReference>
<dbReference type="PANTHER" id="PTHR32494:SF5">
    <property type="entry name" value="ALLANTOATE AMIDOHYDROLASE"/>
    <property type="match status" value="1"/>
</dbReference>
<evidence type="ECO:0000259" key="3">
    <source>
        <dbReference type="Pfam" id="PF07687"/>
    </source>
</evidence>
<evidence type="ECO:0000256" key="1">
    <source>
        <dbReference type="ARBA" id="ARBA00022801"/>
    </source>
</evidence>
<dbReference type="GO" id="GO:0050538">
    <property type="term" value="F:N-carbamoyl-L-amino-acid hydrolase activity"/>
    <property type="evidence" value="ECO:0007669"/>
    <property type="project" value="UniProtKB-EC"/>
</dbReference>
<keyword evidence="1 4" id="KW-0378">Hydrolase</keyword>
<dbReference type="CDD" id="cd03884">
    <property type="entry name" value="M20_bAS"/>
    <property type="match status" value="1"/>
</dbReference>
<reference evidence="4 5" key="1">
    <citation type="journal article" date="2016" name="Stand. Genomic Sci.">
        <title>Complete genome sequence of the Antarctic Halorubrum lacusprofundi type strain ACAM 34.</title>
        <authorList>
            <person name="Anderson I.J."/>
            <person name="DasSarma P."/>
            <person name="Lucas S."/>
            <person name="Copeland A."/>
            <person name="Lapidus A."/>
            <person name="Del Rio T.G."/>
            <person name="Tice H."/>
            <person name="Dalin E."/>
            <person name="Bruce D.C."/>
            <person name="Goodwin L."/>
            <person name="Pitluck S."/>
            <person name="Sims D."/>
            <person name="Brettin T.S."/>
            <person name="Detter J.C."/>
            <person name="Han C.S."/>
            <person name="Larimer F."/>
            <person name="Hauser L."/>
            <person name="Land M."/>
            <person name="Ivanova N."/>
            <person name="Richardson P."/>
            <person name="Cavicchioli R."/>
            <person name="DasSarma S."/>
            <person name="Woese C.R."/>
            <person name="Kyrpides N.C."/>
        </authorList>
    </citation>
    <scope>NUCLEOTIDE SEQUENCE [LARGE SCALE GENOMIC DNA]</scope>
    <source>
        <strain evidence="5">ATCC 49239 / DSM 5036 / JCM 8891 / ACAM 34</strain>
    </source>
</reference>
<dbReference type="InterPro" id="IPR011650">
    <property type="entry name" value="Peptidase_M20_dimer"/>
</dbReference>
<protein>
    <submittedName>
        <fullName evidence="4">Amidase, hydantoinase/carbamoylase family</fullName>
        <ecNumber evidence="4">3.5.1.87</ecNumber>
    </submittedName>
</protein>
<dbReference type="Proteomes" id="UP000000740">
    <property type="component" value="Chromosome 1"/>
</dbReference>
<sequence length="469" mass="48804">MWSLQTVTIPTQRCGAVGILALQRGEDVNPGASGDLTANRFELWPLYPYMDLSVDADRLRANLEANAEFGRIASDDPEERGRTNRTGTEANGQARDRLVDRFDDAGLDVAVDAVGNLVGTWTPDSADPDAAPVASGSHLDSVPEGGIFDGPLGVYAALEAVRAMQDAGVEPARPVAVVSFTEEEGATFGNGLLGSSVATGAIDLDEALALENDAGETLGEVLDRIGYRGDDEIDPASWAAFYEMHIEQDTVLEDVGADAGVVTTITGITHCEATIEGEANHAGATAMEDRTDALAAASEFVLDVEAAANDVVATDSDSAVGTVGSLSVSPNATNVVPGRVEAGVDVRDVETESMETIVAAARESLARLERERGVETAFERPFSVTPTPMSDRFLDAAHAAAEAAGLTAVDLHSGAAHDAMRVAAVADSALLFAPSQDGISHSPREWTDWADCAAATEVLAGALARVADE</sequence>
<dbReference type="InterPro" id="IPR010158">
    <property type="entry name" value="Amidase_Cbmase"/>
</dbReference>
<dbReference type="NCBIfam" id="TIGR01879">
    <property type="entry name" value="hydantase"/>
    <property type="match status" value="1"/>
</dbReference>
<evidence type="ECO:0000313" key="5">
    <source>
        <dbReference type="Proteomes" id="UP000000740"/>
    </source>
</evidence>
<organism evidence="4 5">
    <name type="scientific">Halorubrum lacusprofundi (strain ATCC 49239 / DSM 5036 / JCM 8891 / ACAM 34)</name>
    <dbReference type="NCBI Taxonomy" id="416348"/>
    <lineage>
        <taxon>Archaea</taxon>
        <taxon>Methanobacteriati</taxon>
        <taxon>Methanobacteriota</taxon>
        <taxon>Stenosarchaea group</taxon>
        <taxon>Halobacteria</taxon>
        <taxon>Halobacteriales</taxon>
        <taxon>Haloferacaceae</taxon>
        <taxon>Halorubrum</taxon>
    </lineage>
</organism>
<evidence type="ECO:0000313" key="4">
    <source>
        <dbReference type="EMBL" id="ACM57095.1"/>
    </source>
</evidence>
<dbReference type="PIRSF" id="PIRSF001235">
    <property type="entry name" value="Amidase_carbamoylase"/>
    <property type="match status" value="1"/>
</dbReference>
<dbReference type="GO" id="GO:0016813">
    <property type="term" value="F:hydrolase activity, acting on carbon-nitrogen (but not peptide) bonds, in linear amidines"/>
    <property type="evidence" value="ECO:0007669"/>
    <property type="project" value="InterPro"/>
</dbReference>
<name>B9LP07_HALLT</name>
<evidence type="ECO:0000256" key="2">
    <source>
        <dbReference type="SAM" id="MobiDB-lite"/>
    </source>
</evidence>
<feature type="domain" description="Peptidase M20 dimerisation" evidence="3">
    <location>
        <begin position="266"/>
        <end position="367"/>
    </location>
</feature>
<dbReference type="InterPro" id="IPR002933">
    <property type="entry name" value="Peptidase_M20"/>
</dbReference>
<dbReference type="AlphaFoldDB" id="B9LP07"/>
<dbReference type="PANTHER" id="PTHR32494">
    <property type="entry name" value="ALLANTOATE DEIMINASE-RELATED"/>
    <property type="match status" value="1"/>
</dbReference>
<dbReference type="Pfam" id="PF07687">
    <property type="entry name" value="M20_dimer"/>
    <property type="match status" value="1"/>
</dbReference>
<proteinExistence type="predicted"/>
<accession>B9LP07</accession>
<dbReference type="KEGG" id="hla:Hlac_1507"/>
<dbReference type="Gene3D" id="3.30.70.360">
    <property type="match status" value="1"/>
</dbReference>
<dbReference type="HOGENOM" id="CLU_024588_6_0_2"/>